<evidence type="ECO:0000256" key="5">
    <source>
        <dbReference type="SAM" id="MobiDB-lite"/>
    </source>
</evidence>
<feature type="transmembrane region" description="Helical" evidence="6">
    <location>
        <begin position="226"/>
        <end position="243"/>
    </location>
</feature>
<name>A0A9X2PAZ2_9HYPH</name>
<feature type="transmembrane region" description="Helical" evidence="6">
    <location>
        <begin position="128"/>
        <end position="148"/>
    </location>
</feature>
<keyword evidence="2 6" id="KW-0812">Transmembrane</keyword>
<evidence type="ECO:0000256" key="2">
    <source>
        <dbReference type="ARBA" id="ARBA00022692"/>
    </source>
</evidence>
<feature type="transmembrane region" description="Helical" evidence="6">
    <location>
        <begin position="80"/>
        <end position="99"/>
    </location>
</feature>
<accession>A0A9X2PAZ2</accession>
<evidence type="ECO:0000256" key="4">
    <source>
        <dbReference type="ARBA" id="ARBA00023136"/>
    </source>
</evidence>
<organism evidence="8 9">
    <name type="scientific">Ancylobacter mangrovi</name>
    <dbReference type="NCBI Taxonomy" id="2972472"/>
    <lineage>
        <taxon>Bacteria</taxon>
        <taxon>Pseudomonadati</taxon>
        <taxon>Pseudomonadota</taxon>
        <taxon>Alphaproteobacteria</taxon>
        <taxon>Hyphomicrobiales</taxon>
        <taxon>Xanthobacteraceae</taxon>
        <taxon>Ancylobacter</taxon>
    </lineage>
</organism>
<evidence type="ECO:0000313" key="9">
    <source>
        <dbReference type="Proteomes" id="UP001151088"/>
    </source>
</evidence>
<feature type="transmembrane region" description="Helical" evidence="6">
    <location>
        <begin position="250"/>
        <end position="267"/>
    </location>
</feature>
<dbReference type="RefSeq" id="WP_258732474.1">
    <property type="nucleotide sequence ID" value="NZ_JANTHZ010000003.1"/>
</dbReference>
<evidence type="ECO:0000256" key="1">
    <source>
        <dbReference type="ARBA" id="ARBA00004141"/>
    </source>
</evidence>
<proteinExistence type="predicted"/>
<sequence length="355" mass="36405">MADMPPPATPAGAFPGEVSPEPSRWHGDGLIARSIRFALTVMAPITAGMLVGVDTWLVYAMVTSILSFALDTGGPAPQRFTLMAVAGLVVVAGTGVGTLAAGHTGLLLVAFAGAGALYALVESIDPSAAAAARFMCLTLAIGALYAPLAGRDVLVVAAFAAYAWAVSIAWDLLTGALRPSTAPSFAEVLARLRATEGPRWVFAASVAIAVPLALICSLSLGLHRPYWALIAIVLVLRADALSSRQQMGQVLLGTSIGVALALAYGAVLPSHSALLVGMAVAALIRWPAQQLHGALGTAALTAFIMLLLELVAGSVAGASHDIIERLVDVAVGCTFAMVALGLDRVGRRLLTRFGR</sequence>
<dbReference type="EMBL" id="JANTHZ010000003">
    <property type="protein sequence ID" value="MCS0495374.1"/>
    <property type="molecule type" value="Genomic_DNA"/>
</dbReference>
<dbReference type="AlphaFoldDB" id="A0A9X2PAZ2"/>
<dbReference type="Pfam" id="PF13515">
    <property type="entry name" value="FUSC_2"/>
    <property type="match status" value="1"/>
</dbReference>
<evidence type="ECO:0000256" key="3">
    <source>
        <dbReference type="ARBA" id="ARBA00022989"/>
    </source>
</evidence>
<feature type="transmembrane region" description="Helical" evidence="6">
    <location>
        <begin position="322"/>
        <end position="342"/>
    </location>
</feature>
<evidence type="ECO:0000256" key="6">
    <source>
        <dbReference type="SAM" id="Phobius"/>
    </source>
</evidence>
<feature type="domain" description="Integral membrane bound transporter" evidence="7">
    <location>
        <begin position="213"/>
        <end position="338"/>
    </location>
</feature>
<keyword evidence="3 6" id="KW-1133">Transmembrane helix</keyword>
<feature type="transmembrane region" description="Helical" evidence="6">
    <location>
        <begin position="45"/>
        <end position="68"/>
    </location>
</feature>
<feature type="transmembrane region" description="Helical" evidence="6">
    <location>
        <begin position="105"/>
        <end position="121"/>
    </location>
</feature>
<feature type="region of interest" description="Disordered" evidence="5">
    <location>
        <begin position="1"/>
        <end position="22"/>
    </location>
</feature>
<reference evidence="8" key="1">
    <citation type="submission" date="2022-08" db="EMBL/GenBank/DDBJ databases">
        <authorList>
            <person name="Li F."/>
        </authorList>
    </citation>
    <scope>NUCLEOTIDE SEQUENCE</scope>
    <source>
        <strain evidence="8">MQZ15Z-1</strain>
    </source>
</reference>
<feature type="transmembrane region" description="Helical" evidence="6">
    <location>
        <begin position="154"/>
        <end position="173"/>
    </location>
</feature>
<comment type="caution">
    <text evidence="8">The sequence shown here is derived from an EMBL/GenBank/DDBJ whole genome shotgun (WGS) entry which is preliminary data.</text>
</comment>
<feature type="transmembrane region" description="Helical" evidence="6">
    <location>
        <begin position="295"/>
        <end position="316"/>
    </location>
</feature>
<dbReference type="Proteomes" id="UP001151088">
    <property type="component" value="Unassembled WGS sequence"/>
</dbReference>
<keyword evidence="9" id="KW-1185">Reference proteome</keyword>
<dbReference type="GO" id="GO:0016020">
    <property type="term" value="C:membrane"/>
    <property type="evidence" value="ECO:0007669"/>
    <property type="project" value="UniProtKB-SubCell"/>
</dbReference>
<protein>
    <submittedName>
        <fullName evidence="8">FUSC family protein</fullName>
    </submittedName>
</protein>
<gene>
    <name evidence="8" type="ORF">NVS89_09715</name>
</gene>
<evidence type="ECO:0000259" key="7">
    <source>
        <dbReference type="Pfam" id="PF13515"/>
    </source>
</evidence>
<dbReference type="InterPro" id="IPR049453">
    <property type="entry name" value="Memb_transporter_dom"/>
</dbReference>
<feature type="transmembrane region" description="Helical" evidence="6">
    <location>
        <begin position="200"/>
        <end position="220"/>
    </location>
</feature>
<comment type="subcellular location">
    <subcellularLocation>
        <location evidence="1">Membrane</location>
        <topology evidence="1">Multi-pass membrane protein</topology>
    </subcellularLocation>
</comment>
<keyword evidence="4 6" id="KW-0472">Membrane</keyword>
<evidence type="ECO:0000313" key="8">
    <source>
        <dbReference type="EMBL" id="MCS0495374.1"/>
    </source>
</evidence>